<proteinExistence type="predicted"/>
<dbReference type="Proteomes" id="UP001145114">
    <property type="component" value="Unassembled WGS sequence"/>
</dbReference>
<gene>
    <name evidence="1" type="ORF">EV182_001261</name>
</gene>
<organism evidence="1 2">
    <name type="scientific">Spiromyces aspiralis</name>
    <dbReference type="NCBI Taxonomy" id="68401"/>
    <lineage>
        <taxon>Eukaryota</taxon>
        <taxon>Fungi</taxon>
        <taxon>Fungi incertae sedis</taxon>
        <taxon>Zoopagomycota</taxon>
        <taxon>Kickxellomycotina</taxon>
        <taxon>Kickxellomycetes</taxon>
        <taxon>Kickxellales</taxon>
        <taxon>Kickxellaceae</taxon>
        <taxon>Spiromyces</taxon>
    </lineage>
</organism>
<name>A0ACC1HTC3_9FUNG</name>
<protein>
    <submittedName>
        <fullName evidence="1">Uncharacterized protein</fullName>
    </submittedName>
</protein>
<evidence type="ECO:0000313" key="1">
    <source>
        <dbReference type="EMBL" id="KAJ1679820.1"/>
    </source>
</evidence>
<sequence length="527" mass="57178">MSNSPITSVSTSYGHGGFSNGFLGESYPQQIGLNLRGHKILISRDTLSSLPESVLSVMFPHGLYASLHNAYNSKGHHGTAPPQQGDRNNDSYDGDLRNARSQVEYIWIDFDYEALCYILSTYQMINPDSVPDRITVNSPNGKMQPCDTITTTTTTTMVPQETTPDILAPTRPRDDNRQNRNRQQQQCKDSSSSTIATASKPDGNSRVHLAKHDGNESEGESVGNRSVLTGSDVSSVSTPSSVRRRHSGAVISGDDYDYGDEDIDSDDSGDDVGGGDEEEGDGANGSNSTTSTSSSAAANYAMFAANAGGAGLGHHAIYRSQQYVIVLREELDYFVIPASGKCRGNSISQHHLKFPMTKAKARSGQVLASQRSIFGPLERSIQRNMAKAAAAMAAAAAAAAAGAEAATGEDGSKQLPINTHWLQQNASVVEQQLIEMLCVSGFGRDATWGCRRIEPKRNSLTSISLVRMVESDDSSMWDANQKLLLFYKKPARKCWWDGEEIDLGTPANPVPIKLWCRRIWTLEVVMI</sequence>
<reference evidence="1" key="1">
    <citation type="submission" date="2022-06" db="EMBL/GenBank/DDBJ databases">
        <title>Phylogenomic reconstructions and comparative analyses of Kickxellomycotina fungi.</title>
        <authorList>
            <person name="Reynolds N.K."/>
            <person name="Stajich J.E."/>
            <person name="Barry K."/>
            <person name="Grigoriev I.V."/>
            <person name="Crous P."/>
            <person name="Smith M.E."/>
        </authorList>
    </citation>
    <scope>NUCLEOTIDE SEQUENCE</scope>
    <source>
        <strain evidence="1">RSA 2271</strain>
    </source>
</reference>
<keyword evidence="2" id="KW-1185">Reference proteome</keyword>
<evidence type="ECO:0000313" key="2">
    <source>
        <dbReference type="Proteomes" id="UP001145114"/>
    </source>
</evidence>
<dbReference type="EMBL" id="JAMZIH010000164">
    <property type="protein sequence ID" value="KAJ1679820.1"/>
    <property type="molecule type" value="Genomic_DNA"/>
</dbReference>
<accession>A0ACC1HTC3</accession>
<comment type="caution">
    <text evidence="1">The sequence shown here is derived from an EMBL/GenBank/DDBJ whole genome shotgun (WGS) entry which is preliminary data.</text>
</comment>